<dbReference type="SUPFAM" id="SSF47353">
    <property type="entry name" value="Retrovirus capsid dimerization domain-like"/>
    <property type="match status" value="1"/>
</dbReference>
<dbReference type="RefSeq" id="XP_072844307.1">
    <property type="nucleotide sequence ID" value="XM_072988206.1"/>
</dbReference>
<dbReference type="PROSITE" id="PS50804">
    <property type="entry name" value="SCAN_BOX"/>
    <property type="match status" value="1"/>
</dbReference>
<evidence type="ECO:0000256" key="2">
    <source>
        <dbReference type="SAM" id="MobiDB-lite"/>
    </source>
</evidence>
<reference evidence="5" key="2">
    <citation type="submission" date="2025-08" db="UniProtKB">
        <authorList>
            <consortium name="RefSeq"/>
        </authorList>
    </citation>
    <scope>IDENTIFICATION</scope>
</reference>
<feature type="compositionally biased region" description="Basic and acidic residues" evidence="2">
    <location>
        <begin position="1"/>
        <end position="13"/>
    </location>
</feature>
<name>A0ABM5FFX2_9SAUR</name>
<dbReference type="SMART" id="SM00431">
    <property type="entry name" value="SCAN"/>
    <property type="match status" value="1"/>
</dbReference>
<gene>
    <name evidence="5" type="primary">LOC140703966</name>
</gene>
<dbReference type="PANTHER" id="PTHR45935:SF15">
    <property type="entry name" value="SCAN BOX DOMAIN-CONTAINING PROTEIN"/>
    <property type="match status" value="1"/>
</dbReference>
<dbReference type="GeneID" id="140703966"/>
<accession>A0ABM5FFX2</accession>
<dbReference type="InterPro" id="IPR038269">
    <property type="entry name" value="SCAN_sf"/>
</dbReference>
<evidence type="ECO:0000256" key="1">
    <source>
        <dbReference type="ARBA" id="ARBA00023242"/>
    </source>
</evidence>
<dbReference type="Pfam" id="PF02023">
    <property type="entry name" value="SCAN"/>
    <property type="match status" value="1"/>
</dbReference>
<dbReference type="InterPro" id="IPR050916">
    <property type="entry name" value="SCAN-C2H2_zinc_finger"/>
</dbReference>
<feature type="compositionally biased region" description="Polar residues" evidence="2">
    <location>
        <begin position="14"/>
        <end position="25"/>
    </location>
</feature>
<protein>
    <recommendedName>
        <fullName evidence="3">SCAN box domain-containing protein</fullName>
    </recommendedName>
</protein>
<sequence>MSEQDSASREAKRSPNTSKTGNSGVSLDGKGQRFLDDDVYCSDVQHQRFRRFSYREAEGPRVACTRFRHLCQQWLNPEKRTKSQILDLVILEQFLAILPPEMSSWVRECGAETSSQAVALAEGFLLSQAEEKRQEAQQIRSLLAEGWWDFLAAEKASLDGRQGTCLRGDQRDGDGGAPWKVDPRLTDGSTYRLFELQTSLAAKFRFNLQPGNRPTDREKNTKWKENGRKSRVHCTTIYIYPNTSHVIFCLLHNGGGRGFI</sequence>
<dbReference type="PANTHER" id="PTHR45935">
    <property type="entry name" value="PROTEIN ZBED8-RELATED"/>
    <property type="match status" value="1"/>
</dbReference>
<dbReference type="CDD" id="cd07936">
    <property type="entry name" value="SCAN"/>
    <property type="match status" value="1"/>
</dbReference>
<dbReference type="Gene3D" id="1.10.4020.10">
    <property type="entry name" value="DNA breaking-rejoining enzymes"/>
    <property type="match status" value="1"/>
</dbReference>
<reference evidence="4" key="1">
    <citation type="submission" date="2025-05" db="UniProtKB">
        <authorList>
            <consortium name="RefSeq"/>
        </authorList>
    </citation>
    <scope>NUCLEOTIDE SEQUENCE [LARGE SCALE GENOMIC DNA]</scope>
</reference>
<evidence type="ECO:0000313" key="5">
    <source>
        <dbReference type="RefSeq" id="XP_072844307.1"/>
    </source>
</evidence>
<organism evidence="4 5">
    <name type="scientific">Pogona vitticeps</name>
    <name type="common">central bearded dragon</name>
    <dbReference type="NCBI Taxonomy" id="103695"/>
    <lineage>
        <taxon>Eukaryota</taxon>
        <taxon>Metazoa</taxon>
        <taxon>Chordata</taxon>
        <taxon>Craniata</taxon>
        <taxon>Vertebrata</taxon>
        <taxon>Euteleostomi</taxon>
        <taxon>Lepidosauria</taxon>
        <taxon>Squamata</taxon>
        <taxon>Bifurcata</taxon>
        <taxon>Unidentata</taxon>
        <taxon>Episquamata</taxon>
        <taxon>Toxicofera</taxon>
        <taxon>Iguania</taxon>
        <taxon>Acrodonta</taxon>
        <taxon>Agamidae</taxon>
        <taxon>Amphibolurinae</taxon>
        <taxon>Pogona</taxon>
    </lineage>
</organism>
<keyword evidence="1" id="KW-0539">Nucleus</keyword>
<proteinExistence type="predicted"/>
<dbReference type="InterPro" id="IPR003309">
    <property type="entry name" value="SCAN_dom"/>
</dbReference>
<keyword evidence="4" id="KW-1185">Reference proteome</keyword>
<feature type="region of interest" description="Disordered" evidence="2">
    <location>
        <begin position="1"/>
        <end position="30"/>
    </location>
</feature>
<evidence type="ECO:0000259" key="3">
    <source>
        <dbReference type="PROSITE" id="PS50804"/>
    </source>
</evidence>
<evidence type="ECO:0000313" key="4">
    <source>
        <dbReference type="Proteomes" id="UP001652642"/>
    </source>
</evidence>
<dbReference type="Proteomes" id="UP001652642">
    <property type="component" value="Chromosome 2"/>
</dbReference>
<feature type="domain" description="SCAN box" evidence="3">
    <location>
        <begin position="46"/>
        <end position="124"/>
    </location>
</feature>